<dbReference type="Proteomes" id="UP000634179">
    <property type="component" value="Unassembled WGS sequence"/>
</dbReference>
<reference evidence="2" key="1">
    <citation type="submission" date="2020-11" db="EMBL/GenBank/DDBJ databases">
        <title>Enhanced detection system for hospital associated transmission using whole genome sequencing surveillance.</title>
        <authorList>
            <person name="Harrison L.H."/>
            <person name="Van Tyne D."/>
            <person name="Marsh J.W."/>
            <person name="Griffith M.P."/>
            <person name="Snyder D.J."/>
            <person name="Cooper V.S."/>
            <person name="Mustapha M."/>
        </authorList>
    </citation>
    <scope>NUCLEOTIDE SEQUENCE</scope>
    <source>
        <strain evidence="2">STEN00053</strain>
    </source>
</reference>
<comment type="caution">
    <text evidence="2">The sequence shown here is derived from an EMBL/GenBank/DDBJ whole genome shotgun (WGS) entry which is preliminary data.</text>
</comment>
<evidence type="ECO:0000313" key="2">
    <source>
        <dbReference type="EMBL" id="MBH1790784.1"/>
    </source>
</evidence>
<dbReference type="OrthoDB" id="9863026at2"/>
<dbReference type="RefSeq" id="WP_153643642.1">
    <property type="nucleotide sequence ID" value="NZ_CBCPIZ010000001.1"/>
</dbReference>
<proteinExistence type="predicted"/>
<accession>A0A8I0Y9W2</accession>
<evidence type="ECO:0000313" key="3">
    <source>
        <dbReference type="Proteomes" id="UP000634179"/>
    </source>
</evidence>
<evidence type="ECO:0000256" key="1">
    <source>
        <dbReference type="SAM" id="MobiDB-lite"/>
    </source>
</evidence>
<feature type="compositionally biased region" description="Polar residues" evidence="1">
    <location>
        <begin position="1"/>
        <end position="17"/>
    </location>
</feature>
<dbReference type="AlphaFoldDB" id="A0A8I0Y9W2"/>
<protein>
    <submittedName>
        <fullName evidence="2">Uncharacterized protein</fullName>
    </submittedName>
</protein>
<feature type="compositionally biased region" description="Basic and acidic residues" evidence="1">
    <location>
        <begin position="59"/>
        <end position="68"/>
    </location>
</feature>
<name>A0A8I0Y9W2_STEMA</name>
<gene>
    <name evidence="2" type="ORF">I5V89_12975</name>
</gene>
<feature type="region of interest" description="Disordered" evidence="1">
    <location>
        <begin position="1"/>
        <end position="68"/>
    </location>
</feature>
<organism evidence="2 3">
    <name type="scientific">Stenotrophomonas maltophilia</name>
    <name type="common">Pseudomonas maltophilia</name>
    <name type="synonym">Xanthomonas maltophilia</name>
    <dbReference type="NCBI Taxonomy" id="40324"/>
    <lineage>
        <taxon>Bacteria</taxon>
        <taxon>Pseudomonadati</taxon>
        <taxon>Pseudomonadota</taxon>
        <taxon>Gammaproteobacteria</taxon>
        <taxon>Lysobacterales</taxon>
        <taxon>Lysobacteraceae</taxon>
        <taxon>Stenotrophomonas</taxon>
        <taxon>Stenotrophomonas maltophilia group</taxon>
    </lineage>
</organism>
<sequence length="68" mass="7612">MPWNQSQLAAAFQTSATDPRDLQERAVGPPHTLNLIDEETSNVGHEDEQKAEQSGMHMMHRDNPTGTR</sequence>
<dbReference type="EMBL" id="JADUOV010000008">
    <property type="protein sequence ID" value="MBH1790784.1"/>
    <property type="molecule type" value="Genomic_DNA"/>
</dbReference>